<dbReference type="Proteomes" id="UP001516400">
    <property type="component" value="Unassembled WGS sequence"/>
</dbReference>
<evidence type="ECO:0000313" key="1">
    <source>
        <dbReference type="EMBL" id="KAL3283719.1"/>
    </source>
</evidence>
<reference evidence="1 2" key="1">
    <citation type="journal article" date="2021" name="BMC Biol.">
        <title>Horizontally acquired antibacterial genes associated with adaptive radiation of ladybird beetles.</title>
        <authorList>
            <person name="Li H.S."/>
            <person name="Tang X.F."/>
            <person name="Huang Y.H."/>
            <person name="Xu Z.Y."/>
            <person name="Chen M.L."/>
            <person name="Du X.Y."/>
            <person name="Qiu B.Y."/>
            <person name="Chen P.T."/>
            <person name="Zhang W."/>
            <person name="Slipinski A."/>
            <person name="Escalona H.E."/>
            <person name="Waterhouse R.M."/>
            <person name="Zwick A."/>
            <person name="Pang H."/>
        </authorList>
    </citation>
    <scope>NUCLEOTIDE SEQUENCE [LARGE SCALE GENOMIC DNA]</scope>
    <source>
        <strain evidence="1">SYSU2018</strain>
    </source>
</reference>
<name>A0ABD2NZ28_9CUCU</name>
<protein>
    <submittedName>
        <fullName evidence="1">Uncharacterized protein</fullName>
    </submittedName>
</protein>
<sequence>MLLDIVVVENVNTTGKTSAACESICICPPCAHPFLPWEAPPHIRNDKTDTEGGYALVSNNSKFGNRKKLTSLEFAEIKKILTWQNRNSPSNEEVNCRSGTKCFSL</sequence>
<keyword evidence="2" id="KW-1185">Reference proteome</keyword>
<gene>
    <name evidence="1" type="ORF">HHI36_024037</name>
</gene>
<accession>A0ABD2NZ28</accession>
<proteinExistence type="predicted"/>
<dbReference type="AlphaFoldDB" id="A0ABD2NZ28"/>
<comment type="caution">
    <text evidence="1">The sequence shown here is derived from an EMBL/GenBank/DDBJ whole genome shotgun (WGS) entry which is preliminary data.</text>
</comment>
<organism evidence="1 2">
    <name type="scientific">Cryptolaemus montrouzieri</name>
    <dbReference type="NCBI Taxonomy" id="559131"/>
    <lineage>
        <taxon>Eukaryota</taxon>
        <taxon>Metazoa</taxon>
        <taxon>Ecdysozoa</taxon>
        <taxon>Arthropoda</taxon>
        <taxon>Hexapoda</taxon>
        <taxon>Insecta</taxon>
        <taxon>Pterygota</taxon>
        <taxon>Neoptera</taxon>
        <taxon>Endopterygota</taxon>
        <taxon>Coleoptera</taxon>
        <taxon>Polyphaga</taxon>
        <taxon>Cucujiformia</taxon>
        <taxon>Coccinelloidea</taxon>
        <taxon>Coccinellidae</taxon>
        <taxon>Scymninae</taxon>
        <taxon>Scymnini</taxon>
        <taxon>Cryptolaemus</taxon>
    </lineage>
</organism>
<dbReference type="EMBL" id="JABFTP020000149">
    <property type="protein sequence ID" value="KAL3283719.1"/>
    <property type="molecule type" value="Genomic_DNA"/>
</dbReference>
<evidence type="ECO:0000313" key="2">
    <source>
        <dbReference type="Proteomes" id="UP001516400"/>
    </source>
</evidence>